<accession>A0AAU9EDC1</accession>
<protein>
    <recommendedName>
        <fullName evidence="3">Transposase</fullName>
    </recommendedName>
</protein>
<evidence type="ECO:0000313" key="1">
    <source>
        <dbReference type="EMBL" id="BEQ15166.1"/>
    </source>
</evidence>
<name>A0AAU9EDC1_9BACT</name>
<organism evidence="1 2">
    <name type="scientific">Desulfoferula mesophila</name>
    <dbReference type="NCBI Taxonomy" id="3058419"/>
    <lineage>
        <taxon>Bacteria</taxon>
        <taxon>Pseudomonadati</taxon>
        <taxon>Thermodesulfobacteriota</taxon>
        <taxon>Desulfarculia</taxon>
        <taxon>Desulfarculales</taxon>
        <taxon>Desulfarculaceae</taxon>
        <taxon>Desulfoferula</taxon>
    </lineage>
</organism>
<dbReference type="Proteomes" id="UP001366166">
    <property type="component" value="Chromosome"/>
</dbReference>
<reference evidence="2" key="1">
    <citation type="journal article" date="2023" name="Arch. Microbiol.">
        <title>Desulfoferula mesophilus gen. nov. sp. nov., a mesophilic sulfate-reducing bacterium isolated from a brackish lake sediment.</title>
        <authorList>
            <person name="Watanabe T."/>
            <person name="Yabe T."/>
            <person name="Tsuji J.M."/>
            <person name="Fukui M."/>
        </authorList>
    </citation>
    <scope>NUCLEOTIDE SEQUENCE [LARGE SCALE GENOMIC DNA]</scope>
    <source>
        <strain evidence="2">12FAK</strain>
    </source>
</reference>
<proteinExistence type="predicted"/>
<dbReference type="KEGG" id="dmp:FAK_22320"/>
<evidence type="ECO:0000313" key="2">
    <source>
        <dbReference type="Proteomes" id="UP001366166"/>
    </source>
</evidence>
<evidence type="ECO:0008006" key="3">
    <source>
        <dbReference type="Google" id="ProtNLM"/>
    </source>
</evidence>
<dbReference type="EMBL" id="AP028679">
    <property type="protein sequence ID" value="BEQ15166.1"/>
    <property type="molecule type" value="Genomic_DNA"/>
</dbReference>
<keyword evidence="2" id="KW-1185">Reference proteome</keyword>
<sequence length="117" mass="13486">MACPTYTVKELTARALEIRDLQRRFDTVVIANIVIFTALLALKRSQVLNTRVRQVMGINGIFSNPIVHIKGAYQYHIRRMPLPLEYRIRMQEYLFYLKKRYPNFGVNGGVSAGQLAV</sequence>
<gene>
    <name evidence="1" type="ORF">FAK_22320</name>
</gene>
<dbReference type="AlphaFoldDB" id="A0AAU9EDC1"/>